<reference evidence="1" key="1">
    <citation type="submission" date="2022-08" db="EMBL/GenBank/DDBJ databases">
        <authorList>
            <person name="Gutierrez-Valencia J."/>
        </authorList>
    </citation>
    <scope>NUCLEOTIDE SEQUENCE</scope>
</reference>
<dbReference type="Proteomes" id="UP001154282">
    <property type="component" value="Unassembled WGS sequence"/>
</dbReference>
<evidence type="ECO:0000313" key="2">
    <source>
        <dbReference type="Proteomes" id="UP001154282"/>
    </source>
</evidence>
<comment type="caution">
    <text evidence="1">The sequence shown here is derived from an EMBL/GenBank/DDBJ whole genome shotgun (WGS) entry which is preliminary data.</text>
</comment>
<organism evidence="1 2">
    <name type="scientific">Linum tenue</name>
    <dbReference type="NCBI Taxonomy" id="586396"/>
    <lineage>
        <taxon>Eukaryota</taxon>
        <taxon>Viridiplantae</taxon>
        <taxon>Streptophyta</taxon>
        <taxon>Embryophyta</taxon>
        <taxon>Tracheophyta</taxon>
        <taxon>Spermatophyta</taxon>
        <taxon>Magnoliopsida</taxon>
        <taxon>eudicotyledons</taxon>
        <taxon>Gunneridae</taxon>
        <taxon>Pentapetalae</taxon>
        <taxon>rosids</taxon>
        <taxon>fabids</taxon>
        <taxon>Malpighiales</taxon>
        <taxon>Linaceae</taxon>
        <taxon>Linum</taxon>
    </lineage>
</organism>
<protein>
    <submittedName>
        <fullName evidence="1">Uncharacterized protein</fullName>
    </submittedName>
</protein>
<name>A0AAV0L7C3_9ROSI</name>
<evidence type="ECO:0000313" key="1">
    <source>
        <dbReference type="EMBL" id="CAI0429239.1"/>
    </source>
</evidence>
<gene>
    <name evidence="1" type="ORF">LITE_LOCUS22037</name>
</gene>
<sequence>MVLSSTLLRARQQAAS</sequence>
<dbReference type="AlphaFoldDB" id="A0AAV0L7C3"/>
<proteinExistence type="predicted"/>
<dbReference type="EMBL" id="CAMGYJ010000006">
    <property type="protein sequence ID" value="CAI0429239.1"/>
    <property type="molecule type" value="Genomic_DNA"/>
</dbReference>
<keyword evidence="2" id="KW-1185">Reference proteome</keyword>
<accession>A0AAV0L7C3</accession>